<dbReference type="InterPro" id="IPR029068">
    <property type="entry name" value="Glyas_Bleomycin-R_OHBP_Dase"/>
</dbReference>
<dbReference type="Pfam" id="PF00903">
    <property type="entry name" value="Glyoxalase"/>
    <property type="match status" value="1"/>
</dbReference>
<feature type="domain" description="VOC" evidence="1">
    <location>
        <begin position="11"/>
        <end position="134"/>
    </location>
</feature>
<reference evidence="2 3" key="1">
    <citation type="journal article" date="2014" name="Genome Announc.">
        <title>Draft Genome Sequence of Propane- and Butane-Oxidizing Actinobacterium Rhodococcus ruber IEGM 231.</title>
        <authorList>
            <person name="Ivshina I.B."/>
            <person name="Kuyukina M.S."/>
            <person name="Krivoruchko A.V."/>
            <person name="Barbe V."/>
            <person name="Fischer C."/>
        </authorList>
    </citation>
    <scope>NUCLEOTIDE SEQUENCE [LARGE SCALE GENOMIC DNA]</scope>
</reference>
<dbReference type="PROSITE" id="PS51819">
    <property type="entry name" value="VOC"/>
    <property type="match status" value="1"/>
</dbReference>
<protein>
    <submittedName>
        <fullName evidence="2">Glyoxalase</fullName>
    </submittedName>
</protein>
<dbReference type="EMBL" id="CCSD01000097">
    <property type="protein sequence ID" value="CDZ91298.1"/>
    <property type="molecule type" value="Genomic_DNA"/>
</dbReference>
<dbReference type="Gene3D" id="3.30.720.110">
    <property type="match status" value="1"/>
</dbReference>
<evidence type="ECO:0000259" key="1">
    <source>
        <dbReference type="PROSITE" id="PS51819"/>
    </source>
</evidence>
<gene>
    <name evidence="2" type="ORF">RHRU231_820068</name>
</gene>
<dbReference type="OrthoDB" id="9795306at2"/>
<dbReference type="SUPFAM" id="SSF54593">
    <property type="entry name" value="Glyoxalase/Bleomycin resistance protein/Dihydroxybiphenyl dioxygenase"/>
    <property type="match status" value="1"/>
</dbReference>
<dbReference type="CDD" id="cd07246">
    <property type="entry name" value="VOC_like"/>
    <property type="match status" value="1"/>
</dbReference>
<organism evidence="2 3">
    <name type="scientific">Rhodococcus ruber</name>
    <dbReference type="NCBI Taxonomy" id="1830"/>
    <lineage>
        <taxon>Bacteria</taxon>
        <taxon>Bacillati</taxon>
        <taxon>Actinomycetota</taxon>
        <taxon>Actinomycetes</taxon>
        <taxon>Mycobacteriales</taxon>
        <taxon>Nocardiaceae</taxon>
        <taxon>Rhodococcus</taxon>
    </lineage>
</organism>
<dbReference type="AlphaFoldDB" id="A0A098BRE6"/>
<dbReference type="Gene3D" id="3.30.720.120">
    <property type="match status" value="1"/>
</dbReference>
<dbReference type="InterPro" id="IPR004360">
    <property type="entry name" value="Glyas_Fos-R_dOase_dom"/>
</dbReference>
<dbReference type="InterPro" id="IPR037523">
    <property type="entry name" value="VOC_core"/>
</dbReference>
<dbReference type="KEGG" id="rrz:CS378_22305"/>
<evidence type="ECO:0000313" key="2">
    <source>
        <dbReference type="EMBL" id="CDZ91298.1"/>
    </source>
</evidence>
<dbReference type="PANTHER" id="PTHR34109:SF1">
    <property type="entry name" value="VOC DOMAIN-CONTAINING PROTEIN"/>
    <property type="match status" value="1"/>
</dbReference>
<dbReference type="Proteomes" id="UP000042997">
    <property type="component" value="Unassembled WGS sequence"/>
</dbReference>
<dbReference type="PANTHER" id="PTHR34109">
    <property type="entry name" value="BNAUNNG04460D PROTEIN-RELATED"/>
    <property type="match status" value="1"/>
</dbReference>
<name>A0A098BRE6_9NOCA</name>
<sequence length="148" mass="15764">MTATGTEAFPKAGALPYLIVARARDAIDWYRSVFGATLAGDPVVMEDGRIGHAELGFPTGMVYLAEEFPEMGLSAPEAGATSVSLMLPVQDTDAVLARARDAGGTVERWITEGHGHRNATLVDPFGHRWMLVGPPTGRRQDGSGRTGR</sequence>
<accession>A0A098BRE6</accession>
<dbReference type="RefSeq" id="WP_010592968.1">
    <property type="nucleotide sequence ID" value="NZ_CP024315.1"/>
</dbReference>
<evidence type="ECO:0000313" key="3">
    <source>
        <dbReference type="Proteomes" id="UP000042997"/>
    </source>
</evidence>
<proteinExistence type="predicted"/>